<keyword evidence="2" id="KW-0472">Membrane</keyword>
<feature type="compositionally biased region" description="Low complexity" evidence="1">
    <location>
        <begin position="25"/>
        <end position="40"/>
    </location>
</feature>
<organism evidence="3 4">
    <name type="scientific">Dactylosporangium matsuzakiense</name>
    <dbReference type="NCBI Taxonomy" id="53360"/>
    <lineage>
        <taxon>Bacteria</taxon>
        <taxon>Bacillati</taxon>
        <taxon>Actinomycetota</taxon>
        <taxon>Actinomycetes</taxon>
        <taxon>Micromonosporales</taxon>
        <taxon>Micromonosporaceae</taxon>
        <taxon>Dactylosporangium</taxon>
    </lineage>
</organism>
<feature type="compositionally biased region" description="Basic and acidic residues" evidence="1">
    <location>
        <begin position="1"/>
        <end position="14"/>
    </location>
</feature>
<reference evidence="3" key="2">
    <citation type="submission" date="2023-01" db="EMBL/GenBank/DDBJ databases">
        <authorList>
            <person name="Sun Q."/>
            <person name="Evtushenko L."/>
        </authorList>
    </citation>
    <scope>NUCLEOTIDE SEQUENCE</scope>
    <source>
        <strain evidence="3">VKM Ac-1321</strain>
    </source>
</reference>
<sequence length="208" mass="21592">MTDEPHPPLDHADPPESDSAATQPLTSSAMAAARSRALTADLDDATQPLPPPPPREHPVHRPPTAMIAALAIGVLVAGAAVAILIGRIDREPAAAADAAPQWFTSAQALVDYLDRRGLPCSGYEAVEASPAVATVSGSVSRGRCTAGGSAVGVGVYSEHSDVEAQWTTQAGGHAPVFMALGQNWTVDGPADWTRRVAEVMSAQYRTQQ</sequence>
<dbReference type="RefSeq" id="WP_261959524.1">
    <property type="nucleotide sequence ID" value="NZ_BAAAXA010000001.1"/>
</dbReference>
<accession>A0A9W6NQ71</accession>
<protein>
    <submittedName>
        <fullName evidence="3">Uncharacterized protein</fullName>
    </submittedName>
</protein>
<evidence type="ECO:0000256" key="2">
    <source>
        <dbReference type="SAM" id="Phobius"/>
    </source>
</evidence>
<feature type="region of interest" description="Disordered" evidence="1">
    <location>
        <begin position="1"/>
        <end position="61"/>
    </location>
</feature>
<gene>
    <name evidence="3" type="ORF">GCM10017581_067230</name>
</gene>
<feature type="transmembrane region" description="Helical" evidence="2">
    <location>
        <begin position="65"/>
        <end position="85"/>
    </location>
</feature>
<dbReference type="EMBL" id="BSFP01000051">
    <property type="protein sequence ID" value="GLL04976.1"/>
    <property type="molecule type" value="Genomic_DNA"/>
</dbReference>
<comment type="caution">
    <text evidence="3">The sequence shown here is derived from an EMBL/GenBank/DDBJ whole genome shotgun (WGS) entry which is preliminary data.</text>
</comment>
<dbReference type="AlphaFoldDB" id="A0A9W6NQ71"/>
<evidence type="ECO:0000313" key="4">
    <source>
        <dbReference type="Proteomes" id="UP001143480"/>
    </source>
</evidence>
<evidence type="ECO:0000313" key="3">
    <source>
        <dbReference type="EMBL" id="GLL04976.1"/>
    </source>
</evidence>
<keyword evidence="4" id="KW-1185">Reference proteome</keyword>
<dbReference type="Proteomes" id="UP001143480">
    <property type="component" value="Unassembled WGS sequence"/>
</dbReference>
<evidence type="ECO:0000256" key="1">
    <source>
        <dbReference type="SAM" id="MobiDB-lite"/>
    </source>
</evidence>
<keyword evidence="2" id="KW-0812">Transmembrane</keyword>
<keyword evidence="2" id="KW-1133">Transmembrane helix</keyword>
<proteinExistence type="predicted"/>
<reference evidence="3" key="1">
    <citation type="journal article" date="2014" name="Int. J. Syst. Evol. Microbiol.">
        <title>Complete genome sequence of Corynebacterium casei LMG S-19264T (=DSM 44701T), isolated from a smear-ripened cheese.</title>
        <authorList>
            <consortium name="US DOE Joint Genome Institute (JGI-PGF)"/>
            <person name="Walter F."/>
            <person name="Albersmeier A."/>
            <person name="Kalinowski J."/>
            <person name="Ruckert C."/>
        </authorList>
    </citation>
    <scope>NUCLEOTIDE SEQUENCE</scope>
    <source>
        <strain evidence="3">VKM Ac-1321</strain>
    </source>
</reference>
<name>A0A9W6NQ71_9ACTN</name>